<dbReference type="InterPro" id="IPR019821">
    <property type="entry name" value="Kinesin_motor_CS"/>
</dbReference>
<evidence type="ECO:0000256" key="7">
    <source>
        <dbReference type="PROSITE-ProRule" id="PRU00283"/>
    </source>
</evidence>
<dbReference type="GO" id="GO:0005874">
    <property type="term" value="C:microtubule"/>
    <property type="evidence" value="ECO:0007669"/>
    <property type="project" value="UniProtKB-KW"/>
</dbReference>
<evidence type="ECO:0000256" key="6">
    <source>
        <dbReference type="ARBA" id="ARBA00034488"/>
    </source>
</evidence>
<organism evidence="11 12">
    <name type="scientific">Ilex paraguariensis</name>
    <name type="common">yerba mate</name>
    <dbReference type="NCBI Taxonomy" id="185542"/>
    <lineage>
        <taxon>Eukaryota</taxon>
        <taxon>Viridiplantae</taxon>
        <taxon>Streptophyta</taxon>
        <taxon>Embryophyta</taxon>
        <taxon>Tracheophyta</taxon>
        <taxon>Spermatophyta</taxon>
        <taxon>Magnoliopsida</taxon>
        <taxon>eudicotyledons</taxon>
        <taxon>Gunneridae</taxon>
        <taxon>Pentapetalae</taxon>
        <taxon>asterids</taxon>
        <taxon>campanulids</taxon>
        <taxon>Aquifoliales</taxon>
        <taxon>Aquifoliaceae</taxon>
        <taxon>Ilex</taxon>
    </lineage>
</organism>
<dbReference type="PANTHER" id="PTHR37739">
    <property type="entry name" value="KINESIN-LIKE PROTEIN KIN-12D"/>
    <property type="match status" value="1"/>
</dbReference>
<feature type="coiled-coil region" evidence="8">
    <location>
        <begin position="611"/>
        <end position="641"/>
    </location>
</feature>
<protein>
    <recommendedName>
        <fullName evidence="10">Kinesin motor domain-containing protein</fullName>
    </recommendedName>
</protein>
<dbReference type="Proteomes" id="UP001642360">
    <property type="component" value="Unassembled WGS sequence"/>
</dbReference>
<proteinExistence type="inferred from homology"/>
<comment type="caution">
    <text evidence="11">The sequence shown here is derived from an EMBL/GenBank/DDBJ whole genome shotgun (WGS) entry which is preliminary data.</text>
</comment>
<dbReference type="PANTHER" id="PTHR37739:SF18">
    <property type="entry name" value="KINESIN-LIKE PROTEIN KIN-12C"/>
    <property type="match status" value="1"/>
</dbReference>
<evidence type="ECO:0000256" key="1">
    <source>
        <dbReference type="ARBA" id="ARBA00022701"/>
    </source>
</evidence>
<keyword evidence="2 7" id="KW-0547">Nucleotide-binding</keyword>
<keyword evidence="1" id="KW-0493">Microtubule</keyword>
<feature type="compositionally biased region" description="Polar residues" evidence="9">
    <location>
        <begin position="2161"/>
        <end position="2177"/>
    </location>
</feature>
<keyword evidence="5 7" id="KW-0505">Motor protein</keyword>
<dbReference type="InterPro" id="IPR044986">
    <property type="entry name" value="KIF15/KIN-12"/>
</dbReference>
<sequence>MNYEQSIVVPHFELVEVPLFWKDHNVQVLIRIRPLSNTEKVSQGYGRCLRQESAQTLLWLGHPESRFTFDHIASETISQEKLFRVAGLPMVDNCMSGYNSCMFAYGQTGSGKTFTMMGEIDEMDGKLNDHCGVTPRIFEYLFTRIAEEEENRRSERLKYSCKCSFLEIYNEQITDLLEPSSTNLQLREDLKKGVYVENLTEYNVRTVNDVLRLLIQGAANRKMAATHMNSESSRSHSVFTCIIESHWENDSMTHLRFGRLNLVDLAGSERQKSSGAEGDRLKEAANINKSLSTLGLVIMSLVDLAHGKHRHVPYRDSRLTFLLQDSLGGNSKTTIIANVSPSMCSANETLSTLKFAQRAKLIQNNAKVNEDASGDVTTLQHQIQLLKGQLSFLMQHHSISRPLSLCVPNLEQSSLVEFPERFNSFGKRNVYEDHNKPSGQNRKMKHLEAILVGAMRREKLADAEIKRLEAENEQMIHLAHQREEDAQHTKMLLRFREEKVKRLEMLADGVVYADKYLIEENNTLREEIQLLQARIDKNPELTQFALENIRLLEQLRFFQDFYQQGERETLLAEVSELRDQLMESLTAEGNYGQHNICSRTEKQDNDAMEELEECGNMNSKLNREVAELQRELRKYKNYNQAAFDSVETLSLRSESADMMTSYNEPEDDILQKENDQKLGNAFLHHSVTQKELMDARSLIEAMESEKVHLIEELQLMREENHRLMEILSNEEKLKRESMLELENQCAETGGFENQNLNLVTKGSKDIFTMVLQAKLDRMTRDLEEARFLNSQFLEDHASRLSRDHQIGMITDEVEMETTKTILHLQEEVANLQSELKEKLYSMAEENIQLRNTVATKEDEIRVLCLEWERAILELTSFLVDGSKSLCDASCHIESIAASFPDINDWISESVEKAAKVCVEKERTILLLQKSLEDAQNTVLQMEQKLNSLKGATIAFTEVQQLENYASTTEAIELTTLLKEKIGSVDFLHHKLMCKEYQLTEAEKHANAAFLVVKWLCDRPMIVPRDIVVGDALSSKLVISSLNGSHKAPEMNADGNALALEDIDIQIELARLGLLEIGNAINASCADAQMYLSVLQSDIQKAVSLYKEMVQDFVHDIREMRNNFVEFKANHRGVNIPPLLIPSSGIARFPKHENQLHQIRYELAETNDRLNFIRAWINTTIDMYGCPVRAENLVEIDGWSADCSTSNLSAVSIAPENSSDKSSFSCCYGCPGKITEQTLDQEFEGGSTFSSDNQESEQSVRLVKNLSHNQTAPLWLREEFKMIYDAFITLNVQLAAVFSGKEFEKCSDTGTYFPGSLAFVSGIEHSVPHNGFDQLVAREVSQIIRPSKLQRKEAEASCHSKRQLIADGKINHASSFFSKLEETCATMKEADYMLNALLKANQNAKQLTCLWKKGSQELEEEKASLIEEIKQLNSLILLRERETEILQNQTRHSLEEIAKAMSLLEESFLHMQRDVEEMCEVVFSDALAIVQEMLHCTGNSRLSLEDICSKTMENGITSLVLQQCLVDKLFQKFRCLSIDSRLKEGYKISNNLRKRYLVAEDDTMVNAVKSTEDVNQTAVVTGLDVGELGLAHDSHLNENLNLKKELERKEVLLKGLLFDFSLLQESASSTKDNKDEIDKLISTLSEVRQELRMKTSQLDDILIQHRALAGRLTETENALFISDSDLEKAKATLDIFSDHNDELRILLEDLYVQKSETEEQLEEQREAVRSLEKEILRMTSSAERQLITSTKHIEDDFRKVTGERDQLLGLVDSLQQQLDMAYTLANENEAVAIEARQESEASKIFAEQKEGEVKILERSVEELDCTINVLEKKVNEMEEDVERHQLIRDSLEQELQALRQRLLAVENFTENMDSVHSNAEQLAENQLTRTPQNLSVLLHEAHNRIRVLLEERAEQAKEIKQYKDYVRELVLHAEAQASQYQEKYKTLEAMVCDVKTDSSKLTSTEPKVDKTERSSMKTRGSSSPFRCIASLVQLANLEKDQELLTARLHLEELESLAASRQKEVCMLNARLVATENMTHDVIRDLLGVKLDMTNYANLIDHYQLQKAVEGAQQQMQESTAMEQEIINLKRQIDELMEERERYISEVNRREVDIFDAHMTVEHLEERDQLLTQQNKMLKVDKFNLQKKVAELDEMVKKLFGTQSIQPRNRQQMSSLSRSGDTDLGKRLANSEKLLLRVNDELAQYHISGSGSSRPHMQTG</sequence>
<dbReference type="PROSITE" id="PS00411">
    <property type="entry name" value="KINESIN_MOTOR_1"/>
    <property type="match status" value="1"/>
</dbReference>
<dbReference type="PROSITE" id="PS50067">
    <property type="entry name" value="KINESIN_MOTOR_2"/>
    <property type="match status" value="1"/>
</dbReference>
<feature type="domain" description="Kinesin motor" evidence="10">
    <location>
        <begin position="25"/>
        <end position="362"/>
    </location>
</feature>
<feature type="region of interest" description="Disordered" evidence="9">
    <location>
        <begin position="1957"/>
        <end position="1980"/>
    </location>
</feature>
<dbReference type="Gene3D" id="3.40.850.10">
    <property type="entry name" value="Kinesin motor domain"/>
    <property type="match status" value="1"/>
</dbReference>
<feature type="coiled-coil region" evidence="8">
    <location>
        <begin position="1699"/>
        <end position="1740"/>
    </location>
</feature>
<feature type="coiled-coil region" evidence="8">
    <location>
        <begin position="451"/>
        <end position="485"/>
    </location>
</feature>
<evidence type="ECO:0000256" key="3">
    <source>
        <dbReference type="ARBA" id="ARBA00022840"/>
    </source>
</evidence>
<dbReference type="SUPFAM" id="SSF52540">
    <property type="entry name" value="P-loop containing nucleoside triphosphate hydrolases"/>
    <property type="match status" value="1"/>
</dbReference>
<comment type="similarity">
    <text evidence="6">Belongs to the TRAFAC class myosin-kinesin ATPase superfamily. Kinesin family. KIN-12 subfamily.</text>
</comment>
<evidence type="ECO:0000259" key="10">
    <source>
        <dbReference type="PROSITE" id="PS50067"/>
    </source>
</evidence>
<evidence type="ECO:0000313" key="12">
    <source>
        <dbReference type="Proteomes" id="UP001642360"/>
    </source>
</evidence>
<reference evidence="11 12" key="1">
    <citation type="submission" date="2024-02" db="EMBL/GenBank/DDBJ databases">
        <authorList>
            <person name="Vignale AGUSTIN F."/>
            <person name="Sosa J E."/>
            <person name="Modenutti C."/>
        </authorList>
    </citation>
    <scope>NUCLEOTIDE SEQUENCE [LARGE SCALE GENOMIC DNA]</scope>
</reference>
<accession>A0ABC8R271</accession>
<dbReference type="PRINTS" id="PR00380">
    <property type="entry name" value="KINESINHEAVY"/>
</dbReference>
<dbReference type="EMBL" id="CAUOFW020000920">
    <property type="protein sequence ID" value="CAK9138835.1"/>
    <property type="molecule type" value="Genomic_DNA"/>
</dbReference>
<name>A0ABC8R271_9AQUA</name>
<dbReference type="SMART" id="SM00129">
    <property type="entry name" value="KISc"/>
    <property type="match status" value="1"/>
</dbReference>
<dbReference type="Pfam" id="PF00225">
    <property type="entry name" value="Kinesin"/>
    <property type="match status" value="1"/>
</dbReference>
<evidence type="ECO:0000256" key="2">
    <source>
        <dbReference type="ARBA" id="ARBA00022741"/>
    </source>
</evidence>
<dbReference type="GO" id="GO:0005524">
    <property type="term" value="F:ATP binding"/>
    <property type="evidence" value="ECO:0007669"/>
    <property type="project" value="UniProtKB-UniRule"/>
</dbReference>
<dbReference type="FunFam" id="3.40.850.10:FF:000033">
    <property type="entry name" value="Kinesin-like protein KIN-12E"/>
    <property type="match status" value="1"/>
</dbReference>
<dbReference type="GO" id="GO:0003774">
    <property type="term" value="F:cytoskeletal motor activity"/>
    <property type="evidence" value="ECO:0007669"/>
    <property type="project" value="UniProtKB-UniRule"/>
</dbReference>
<evidence type="ECO:0000256" key="9">
    <source>
        <dbReference type="SAM" id="MobiDB-lite"/>
    </source>
</evidence>
<feature type="coiled-coil region" evidence="8">
    <location>
        <begin position="692"/>
        <end position="744"/>
    </location>
</feature>
<feature type="coiled-coil region" evidence="8">
    <location>
        <begin position="924"/>
        <end position="951"/>
    </location>
</feature>
<evidence type="ECO:0000256" key="8">
    <source>
        <dbReference type="SAM" id="Coils"/>
    </source>
</evidence>
<keyword evidence="12" id="KW-1185">Reference proteome</keyword>
<feature type="binding site" evidence="7">
    <location>
        <begin position="106"/>
        <end position="113"/>
    </location>
    <ligand>
        <name>ATP</name>
        <dbReference type="ChEBI" id="CHEBI:30616"/>
    </ligand>
</feature>
<keyword evidence="3 7" id="KW-0067">ATP-binding</keyword>
<dbReference type="CDD" id="cd01373">
    <property type="entry name" value="KISc_KLP2_like"/>
    <property type="match status" value="1"/>
</dbReference>
<dbReference type="InterPro" id="IPR027417">
    <property type="entry name" value="P-loop_NTPase"/>
</dbReference>
<evidence type="ECO:0000256" key="5">
    <source>
        <dbReference type="ARBA" id="ARBA00023175"/>
    </source>
</evidence>
<feature type="region of interest" description="Disordered" evidence="9">
    <location>
        <begin position="2161"/>
        <end position="2182"/>
    </location>
</feature>
<dbReference type="InterPro" id="IPR036961">
    <property type="entry name" value="Kinesin_motor_dom_sf"/>
</dbReference>
<dbReference type="InterPro" id="IPR001752">
    <property type="entry name" value="Kinesin_motor_dom"/>
</dbReference>
<feature type="compositionally biased region" description="Basic and acidic residues" evidence="9">
    <location>
        <begin position="1965"/>
        <end position="1974"/>
    </location>
</feature>
<evidence type="ECO:0000256" key="4">
    <source>
        <dbReference type="ARBA" id="ARBA00023054"/>
    </source>
</evidence>
<feature type="coiled-coil region" evidence="8">
    <location>
        <begin position="1805"/>
        <end position="1949"/>
    </location>
</feature>
<gene>
    <name evidence="11" type="ORF">ILEXP_LOCUS6188</name>
</gene>
<feature type="coiled-coil region" evidence="8">
    <location>
        <begin position="2070"/>
        <end position="2111"/>
    </location>
</feature>
<evidence type="ECO:0000313" key="11">
    <source>
        <dbReference type="EMBL" id="CAK9138835.1"/>
    </source>
</evidence>
<keyword evidence="4 8" id="KW-0175">Coiled coil</keyword>